<evidence type="ECO:0000256" key="3">
    <source>
        <dbReference type="ARBA" id="ARBA00022692"/>
    </source>
</evidence>
<dbReference type="PROSITE" id="PS51202">
    <property type="entry name" value="RCK_C"/>
    <property type="match status" value="1"/>
</dbReference>
<dbReference type="GO" id="GO:0005886">
    <property type="term" value="C:plasma membrane"/>
    <property type="evidence" value="ECO:0007669"/>
    <property type="project" value="TreeGrafter"/>
</dbReference>
<feature type="domain" description="RCK C-terminal" evidence="9">
    <location>
        <begin position="426"/>
        <end position="507"/>
    </location>
</feature>
<reference evidence="10 11" key="1">
    <citation type="submission" date="2019-11" db="EMBL/GenBank/DDBJ databases">
        <title>FDA dAtabase for Regulatory Grade micrObial Sequences (FDA-ARGOS): Supporting development and validation of Infectious Disease Dx tests.</title>
        <authorList>
            <person name="Turner S."/>
            <person name="Byrd R."/>
            <person name="Tallon L."/>
            <person name="Sadzewicz L."/>
            <person name="Vavikolanu K."/>
            <person name="Mehta A."/>
            <person name="Aluvathingal J."/>
            <person name="Nadendla S."/>
            <person name="Myers T."/>
            <person name="Yan Y."/>
            <person name="Sichtig H."/>
        </authorList>
    </citation>
    <scope>NUCLEOTIDE SEQUENCE [LARGE SCALE GENOMIC DNA]</scope>
    <source>
        <strain evidence="10 11">FDAARGOS_741</strain>
    </source>
</reference>
<comment type="subcellular location">
    <subcellularLocation>
        <location evidence="1">Membrane</location>
        <topology evidence="1">Multi-pass membrane protein</topology>
    </subcellularLocation>
</comment>
<feature type="transmembrane region" description="Helical" evidence="8">
    <location>
        <begin position="389"/>
        <end position="409"/>
    </location>
</feature>
<feature type="transmembrane region" description="Helical" evidence="8">
    <location>
        <begin position="111"/>
        <end position="129"/>
    </location>
</feature>
<keyword evidence="5" id="KW-0406">Ion transport</keyword>
<proteinExistence type="predicted"/>
<evidence type="ECO:0000256" key="4">
    <source>
        <dbReference type="ARBA" id="ARBA00022989"/>
    </source>
</evidence>
<dbReference type="AlphaFoldDB" id="A0AAP9HDL1"/>
<feature type="transmembrane region" description="Helical" evidence="8">
    <location>
        <begin position="232"/>
        <end position="252"/>
    </location>
</feature>
<name>A0AAP9HDL1_9BACL</name>
<dbReference type="GO" id="GO:0008324">
    <property type="term" value="F:monoatomic cation transmembrane transporter activity"/>
    <property type="evidence" value="ECO:0007669"/>
    <property type="project" value="InterPro"/>
</dbReference>
<dbReference type="RefSeq" id="WP_004632696.1">
    <property type="nucleotide sequence ID" value="NZ_CAXSSU010000003.1"/>
</dbReference>
<feature type="transmembrane region" description="Helical" evidence="8">
    <location>
        <begin position="332"/>
        <end position="351"/>
    </location>
</feature>
<protein>
    <submittedName>
        <fullName evidence="10">ClC family H(+)/Cl(-) exchange transporter</fullName>
    </submittedName>
</protein>
<evidence type="ECO:0000256" key="7">
    <source>
        <dbReference type="ARBA" id="ARBA00023214"/>
    </source>
</evidence>
<dbReference type="Gene3D" id="1.10.3080.10">
    <property type="entry name" value="Clc chloride channel"/>
    <property type="match status" value="1"/>
</dbReference>
<dbReference type="InterPro" id="IPR006037">
    <property type="entry name" value="RCK_C"/>
</dbReference>
<dbReference type="CDD" id="cd01031">
    <property type="entry name" value="EriC"/>
    <property type="match status" value="1"/>
</dbReference>
<organism evidence="10 11">
    <name type="scientific">Gemella morbillorum</name>
    <dbReference type="NCBI Taxonomy" id="29391"/>
    <lineage>
        <taxon>Bacteria</taxon>
        <taxon>Bacillati</taxon>
        <taxon>Bacillota</taxon>
        <taxon>Bacilli</taxon>
        <taxon>Bacillales</taxon>
        <taxon>Gemellaceae</taxon>
        <taxon>Gemella</taxon>
    </lineage>
</organism>
<dbReference type="InterPro" id="IPR014743">
    <property type="entry name" value="Cl-channel_core"/>
</dbReference>
<dbReference type="Pfam" id="PF02080">
    <property type="entry name" value="TrkA_C"/>
    <property type="match status" value="1"/>
</dbReference>
<evidence type="ECO:0000256" key="5">
    <source>
        <dbReference type="ARBA" id="ARBA00023065"/>
    </source>
</evidence>
<keyword evidence="2" id="KW-0813">Transport</keyword>
<accession>A0AAP9HDL1</accession>
<dbReference type="PANTHER" id="PTHR45711:SF6">
    <property type="entry name" value="CHLORIDE CHANNEL PROTEIN"/>
    <property type="match status" value="1"/>
</dbReference>
<keyword evidence="4 8" id="KW-1133">Transmembrane helix</keyword>
<sequence length="508" mass="55979">MKINNINNIENKNMKIESSLLLNGILVGIFAGVVGAIYRLLIGYSEKLVHFTAEYIKSGIFYKFILLIILIILALISGFLLKREPMASGSGIPQVSAEITGRLNSNPLKVLIYKITGGLVASLGGLSLGREGPSIQLGAMSGKLVSKLLRRNSVDEKYLITSGASAGLSIAFGAPLAGVLFSIEEVHKNVTKKIIIGCFSAAVVANIIGQYIFSLKPVFSFPDIDYVTPSIYPWIVILGILLGIFGTFYNNTIKILYKFYEKLNLNIVFRPQVAFLTSFILFILCPIVLGSGHGLVSFLLEHKLSILFLITLYFVKTLFSIISFTSGVAGGIFLPILIQGAILGTLFSNFFDSKYTGLFIILAMSGYLTAIVRSPITSVILLFEMTQKLNYFLPIALCCLFAYFTANILGTKPVYEYLLDRILTSNKIKDNEVDMEVEITTTITNDSTLIGKAISEIQWTKNTLVSNIERSGREIVPKGTTILEANDRLTVIMPKREVDEFLKKFNDV</sequence>
<dbReference type="InterPro" id="IPR001807">
    <property type="entry name" value="ClC"/>
</dbReference>
<feature type="transmembrane region" description="Helical" evidence="8">
    <location>
        <begin position="194"/>
        <end position="212"/>
    </location>
</feature>
<feature type="transmembrane region" description="Helical" evidence="8">
    <location>
        <begin position="357"/>
        <end position="382"/>
    </location>
</feature>
<evidence type="ECO:0000256" key="2">
    <source>
        <dbReference type="ARBA" id="ARBA00022448"/>
    </source>
</evidence>
<evidence type="ECO:0000256" key="6">
    <source>
        <dbReference type="ARBA" id="ARBA00023136"/>
    </source>
</evidence>
<evidence type="ECO:0000256" key="1">
    <source>
        <dbReference type="ARBA" id="ARBA00004141"/>
    </source>
</evidence>
<dbReference type="InterPro" id="IPR036721">
    <property type="entry name" value="RCK_C_sf"/>
</dbReference>
<feature type="transmembrane region" description="Helical" evidence="8">
    <location>
        <begin position="306"/>
        <end position="325"/>
    </location>
</feature>
<dbReference type="GO" id="GO:0006813">
    <property type="term" value="P:potassium ion transport"/>
    <property type="evidence" value="ECO:0007669"/>
    <property type="project" value="InterPro"/>
</dbReference>
<evidence type="ECO:0000313" key="11">
    <source>
        <dbReference type="Proteomes" id="UP000425411"/>
    </source>
</evidence>
<keyword evidence="6 8" id="KW-0472">Membrane</keyword>
<dbReference type="PANTHER" id="PTHR45711">
    <property type="entry name" value="CHLORIDE CHANNEL PROTEIN"/>
    <property type="match status" value="1"/>
</dbReference>
<feature type="transmembrane region" description="Helical" evidence="8">
    <location>
        <begin position="20"/>
        <end position="40"/>
    </location>
</feature>
<feature type="transmembrane region" description="Helical" evidence="8">
    <location>
        <begin position="273"/>
        <end position="300"/>
    </location>
</feature>
<dbReference type="SUPFAM" id="SSF81340">
    <property type="entry name" value="Clc chloride channel"/>
    <property type="match status" value="1"/>
</dbReference>
<dbReference type="EMBL" id="CP046314">
    <property type="protein sequence ID" value="QGS09830.1"/>
    <property type="molecule type" value="Genomic_DNA"/>
</dbReference>
<dbReference type="PRINTS" id="PR00762">
    <property type="entry name" value="CLCHANNEL"/>
</dbReference>
<evidence type="ECO:0000256" key="8">
    <source>
        <dbReference type="SAM" id="Phobius"/>
    </source>
</evidence>
<evidence type="ECO:0000259" key="9">
    <source>
        <dbReference type="PROSITE" id="PS51202"/>
    </source>
</evidence>
<dbReference type="Gene3D" id="3.30.70.1450">
    <property type="entry name" value="Regulator of K+ conductance, C-terminal domain"/>
    <property type="match status" value="1"/>
</dbReference>
<keyword evidence="3 8" id="KW-0812">Transmembrane</keyword>
<dbReference type="GO" id="GO:0005247">
    <property type="term" value="F:voltage-gated chloride channel activity"/>
    <property type="evidence" value="ECO:0007669"/>
    <property type="project" value="TreeGrafter"/>
</dbReference>
<keyword evidence="11" id="KW-1185">Reference proteome</keyword>
<dbReference type="Proteomes" id="UP000425411">
    <property type="component" value="Chromosome"/>
</dbReference>
<evidence type="ECO:0000313" key="10">
    <source>
        <dbReference type="EMBL" id="QGS09830.1"/>
    </source>
</evidence>
<dbReference type="Pfam" id="PF00654">
    <property type="entry name" value="Voltage_CLC"/>
    <property type="match status" value="1"/>
</dbReference>
<feature type="transmembrane region" description="Helical" evidence="8">
    <location>
        <begin position="158"/>
        <end position="182"/>
    </location>
</feature>
<gene>
    <name evidence="10" type="ORF">FOC49_08020</name>
</gene>
<keyword evidence="7" id="KW-0868">Chloride</keyword>
<feature type="transmembrane region" description="Helical" evidence="8">
    <location>
        <begin position="60"/>
        <end position="81"/>
    </location>
</feature>
<dbReference type="SUPFAM" id="SSF116726">
    <property type="entry name" value="TrkA C-terminal domain-like"/>
    <property type="match status" value="1"/>
</dbReference>